<evidence type="ECO:0000313" key="1">
    <source>
        <dbReference type="EMBL" id="SEJ64152.1"/>
    </source>
</evidence>
<name>A0A975WAT7_9RHOB</name>
<reference evidence="1 2" key="1">
    <citation type="submission" date="2016-10" db="EMBL/GenBank/DDBJ databases">
        <authorList>
            <person name="Varghese N."/>
            <person name="Submissions S."/>
        </authorList>
    </citation>
    <scope>NUCLEOTIDE SEQUENCE [LARGE SCALE GENOMIC DNA]</scope>
    <source>
        <strain evidence="1 2">FF3</strain>
    </source>
</reference>
<dbReference type="InterPro" id="IPR050965">
    <property type="entry name" value="UPF0336/Enoyl-CoA_hydratase"/>
</dbReference>
<dbReference type="EMBL" id="FNYY01000008">
    <property type="protein sequence ID" value="SEJ64152.1"/>
    <property type="molecule type" value="Genomic_DNA"/>
</dbReference>
<dbReference type="InterPro" id="IPR029069">
    <property type="entry name" value="HotDog_dom_sf"/>
</dbReference>
<dbReference type="GO" id="GO:0006633">
    <property type="term" value="P:fatty acid biosynthetic process"/>
    <property type="evidence" value="ECO:0007669"/>
    <property type="project" value="TreeGrafter"/>
</dbReference>
<dbReference type="Proteomes" id="UP000182932">
    <property type="component" value="Unassembled WGS sequence"/>
</dbReference>
<comment type="caution">
    <text evidence="1">The sequence shown here is derived from an EMBL/GenBank/DDBJ whole genome shotgun (WGS) entry which is preliminary data.</text>
</comment>
<keyword evidence="2" id="KW-1185">Reference proteome</keyword>
<evidence type="ECO:0000313" key="2">
    <source>
        <dbReference type="Proteomes" id="UP000182932"/>
    </source>
</evidence>
<protein>
    <recommendedName>
        <fullName evidence="3">Phosphate acetyltransferase</fullName>
    </recommendedName>
</protein>
<proteinExistence type="predicted"/>
<dbReference type="GeneID" id="80818759"/>
<dbReference type="RefSeq" id="WP_048529343.1">
    <property type="nucleotide sequence ID" value="NZ_FNYY01000008.1"/>
</dbReference>
<evidence type="ECO:0008006" key="3">
    <source>
        <dbReference type="Google" id="ProtNLM"/>
    </source>
</evidence>
<dbReference type="Gene3D" id="3.10.129.10">
    <property type="entry name" value="Hotdog Thioesterase"/>
    <property type="match status" value="1"/>
</dbReference>
<organism evidence="1 2">
    <name type="scientific">Marinovum algicola</name>
    <dbReference type="NCBI Taxonomy" id="42444"/>
    <lineage>
        <taxon>Bacteria</taxon>
        <taxon>Pseudomonadati</taxon>
        <taxon>Pseudomonadota</taxon>
        <taxon>Alphaproteobacteria</taxon>
        <taxon>Rhodobacterales</taxon>
        <taxon>Roseobacteraceae</taxon>
        <taxon>Marinovum</taxon>
    </lineage>
</organism>
<dbReference type="SUPFAM" id="SSF54637">
    <property type="entry name" value="Thioesterase/thiol ester dehydrase-isomerase"/>
    <property type="match status" value="1"/>
</dbReference>
<sequence>MKVGDRAELRRSYTAADLADFAALAGAAPAAHVPEPLIAALFSHLLGVDLPGAGTNYLKQELHFTGRAAPETELTATVEITRLRPEKHLVDLWARCTDAGGQVICEGRALVKTRDVTPAARG</sequence>
<dbReference type="PANTHER" id="PTHR43437:SF3">
    <property type="entry name" value="HYDROXYACYL-THIOESTER DEHYDRATASE TYPE 2, MITOCHONDRIAL"/>
    <property type="match status" value="1"/>
</dbReference>
<dbReference type="AlphaFoldDB" id="A0A975WAT7"/>
<dbReference type="GO" id="GO:0019171">
    <property type="term" value="F:(3R)-hydroxyacyl-[acyl-carrier-protein] dehydratase activity"/>
    <property type="evidence" value="ECO:0007669"/>
    <property type="project" value="TreeGrafter"/>
</dbReference>
<accession>A0A975WAT7</accession>
<gene>
    <name evidence="1" type="ORF">SAMN04487940_10890</name>
</gene>
<dbReference type="PANTHER" id="PTHR43437">
    <property type="entry name" value="HYDROXYACYL-THIOESTER DEHYDRATASE TYPE 2, MITOCHONDRIAL-RELATED"/>
    <property type="match status" value="1"/>
</dbReference>